<evidence type="ECO:0000259" key="16">
    <source>
        <dbReference type="Pfam" id="PF16363"/>
    </source>
</evidence>
<reference evidence="17 18" key="1">
    <citation type="submission" date="2023-10" db="EMBL/GenBank/DDBJ databases">
        <title>Rubellicoccus peritrichatus gen. nov., sp. nov., isolated from an algae of coral reef tank.</title>
        <authorList>
            <person name="Luo J."/>
        </authorList>
    </citation>
    <scope>NUCLEOTIDE SEQUENCE [LARGE SCALE GENOMIC DNA]</scope>
    <source>
        <strain evidence="17 18">CR14</strain>
    </source>
</reference>
<evidence type="ECO:0000256" key="3">
    <source>
        <dbReference type="ARBA" id="ARBA00004496"/>
    </source>
</evidence>
<dbReference type="CDD" id="cd05230">
    <property type="entry name" value="UGD_SDR_e"/>
    <property type="match status" value="1"/>
</dbReference>
<evidence type="ECO:0000256" key="11">
    <source>
        <dbReference type="ARBA" id="ARBA00022989"/>
    </source>
</evidence>
<keyword evidence="9" id="KW-0210">Decarboxylase</keyword>
<feature type="domain" description="NAD(P)-binding" evidence="16">
    <location>
        <begin position="4"/>
        <end position="299"/>
    </location>
</feature>
<dbReference type="GO" id="GO:0070403">
    <property type="term" value="F:NAD+ binding"/>
    <property type="evidence" value="ECO:0007669"/>
    <property type="project" value="InterPro"/>
</dbReference>
<evidence type="ECO:0000256" key="14">
    <source>
        <dbReference type="ARBA" id="ARBA00023136"/>
    </source>
</evidence>
<gene>
    <name evidence="17" type="ORF">RZN69_05990</name>
</gene>
<protein>
    <recommendedName>
        <fullName evidence="6">UDP-glucuronate decarboxylase</fullName>
        <ecNumber evidence="6">4.1.1.35</ecNumber>
    </recommendedName>
</protein>
<keyword evidence="12" id="KW-0520">NAD</keyword>
<evidence type="ECO:0000313" key="18">
    <source>
        <dbReference type="Proteomes" id="UP001304300"/>
    </source>
</evidence>
<keyword evidence="7" id="KW-0963">Cytoplasm</keyword>
<evidence type="ECO:0000256" key="2">
    <source>
        <dbReference type="ARBA" id="ARBA00004447"/>
    </source>
</evidence>
<dbReference type="KEGG" id="puo:RZN69_05990"/>
<keyword evidence="14" id="KW-0472">Membrane</keyword>
<dbReference type="SUPFAM" id="SSF51735">
    <property type="entry name" value="NAD(P)-binding Rossmann-fold domains"/>
    <property type="match status" value="1"/>
</dbReference>
<dbReference type="GO" id="GO:0048040">
    <property type="term" value="F:UDP-glucuronate decarboxylase activity"/>
    <property type="evidence" value="ECO:0007669"/>
    <property type="project" value="UniProtKB-EC"/>
</dbReference>
<dbReference type="InterPro" id="IPR036291">
    <property type="entry name" value="NAD(P)-bd_dom_sf"/>
</dbReference>
<evidence type="ECO:0000256" key="8">
    <source>
        <dbReference type="ARBA" id="ARBA00022692"/>
    </source>
</evidence>
<keyword evidence="8" id="KW-0812">Transmembrane</keyword>
<dbReference type="InterPro" id="IPR044516">
    <property type="entry name" value="UXS-like"/>
</dbReference>
<evidence type="ECO:0000256" key="13">
    <source>
        <dbReference type="ARBA" id="ARBA00023034"/>
    </source>
</evidence>
<keyword evidence="13" id="KW-0333">Golgi apparatus</keyword>
<accession>A0AAQ3LB75</accession>
<evidence type="ECO:0000256" key="1">
    <source>
        <dbReference type="ARBA" id="ARBA00001911"/>
    </source>
</evidence>
<dbReference type="EC" id="4.1.1.35" evidence="6"/>
<comment type="subcellular location">
    <subcellularLocation>
        <location evidence="3">Cytoplasm</location>
    </subcellularLocation>
    <subcellularLocation>
        <location evidence="2">Golgi apparatus</location>
        <location evidence="2">Golgi stack membrane</location>
        <topology evidence="2">Single-pass type II membrane protein</topology>
    </subcellularLocation>
</comment>
<comment type="pathway">
    <text evidence="4">Nucleotide-sugar biosynthesis; UDP-alpha-D-xylose biosynthesis; UDP-alpha-D-xylose from UDP-alpha-D-glucuronate: step 1/1.</text>
</comment>
<dbReference type="Proteomes" id="UP001304300">
    <property type="component" value="Chromosome"/>
</dbReference>
<evidence type="ECO:0000313" key="17">
    <source>
        <dbReference type="EMBL" id="WOO42635.1"/>
    </source>
</evidence>
<dbReference type="Pfam" id="PF16363">
    <property type="entry name" value="GDP_Man_Dehyd"/>
    <property type="match status" value="1"/>
</dbReference>
<keyword evidence="15" id="KW-0456">Lyase</keyword>
<dbReference type="FunFam" id="3.40.50.720:FF:000150">
    <property type="entry name" value="UDP-glucuronic acid decarboxylase 6"/>
    <property type="match status" value="1"/>
</dbReference>
<evidence type="ECO:0000256" key="9">
    <source>
        <dbReference type="ARBA" id="ARBA00022793"/>
    </source>
</evidence>
<dbReference type="EMBL" id="CP136920">
    <property type="protein sequence ID" value="WOO42635.1"/>
    <property type="molecule type" value="Genomic_DNA"/>
</dbReference>
<evidence type="ECO:0000256" key="7">
    <source>
        <dbReference type="ARBA" id="ARBA00022490"/>
    </source>
</evidence>
<keyword evidence="18" id="KW-1185">Reference proteome</keyword>
<comment type="cofactor">
    <cofactor evidence="1">
        <name>NAD(+)</name>
        <dbReference type="ChEBI" id="CHEBI:57540"/>
    </cofactor>
</comment>
<dbReference type="PANTHER" id="PTHR43078">
    <property type="entry name" value="UDP-GLUCURONIC ACID DECARBOXYLASE-RELATED"/>
    <property type="match status" value="1"/>
</dbReference>
<evidence type="ECO:0000256" key="12">
    <source>
        <dbReference type="ARBA" id="ARBA00023027"/>
    </source>
</evidence>
<dbReference type="Gene3D" id="3.40.50.720">
    <property type="entry name" value="NAD(P)-binding Rossmann-like Domain"/>
    <property type="match status" value="1"/>
</dbReference>
<dbReference type="GO" id="GO:0005737">
    <property type="term" value="C:cytoplasm"/>
    <property type="evidence" value="ECO:0007669"/>
    <property type="project" value="UniProtKB-SubCell"/>
</dbReference>
<name>A0AAQ3LB75_9BACT</name>
<evidence type="ECO:0000256" key="6">
    <source>
        <dbReference type="ARBA" id="ARBA00012290"/>
    </source>
</evidence>
<sequence length="312" mass="35039">MRILVTGGAGFLGSHLCERLLNEGHEVTCLDNFFTGHKKNIVHLMSDPSFEMMRHDVVDPFKIEVDQIYNLACPASPVHYQHNAIKTIKTSVMGAINCLGLAKRLGARVLQASTSEIYGDPDVHPQPESYWGNVNPIGIRSCYDEGKRCAETLFFDYHRQNNVDIRVMRIFNTYGPRMDPQDGRVVSNFIIQALKNEDITIYGDGSQTRSFCYVDDLLEGMVRLMNTEGLTGPVNIGNPGEFTIKELAEKVIEMTGSKSKLSFLPLPSDDPKQRQPDITQAKAKLDWEPKIKLEAGLERTIPFFKDIVDAES</sequence>
<dbReference type="InterPro" id="IPR016040">
    <property type="entry name" value="NAD(P)-bd_dom"/>
</dbReference>
<dbReference type="PANTHER" id="PTHR43078:SF6">
    <property type="entry name" value="UDP-GLUCURONIC ACID DECARBOXYLASE 1"/>
    <property type="match status" value="1"/>
</dbReference>
<proteinExistence type="inferred from homology"/>
<evidence type="ECO:0000256" key="4">
    <source>
        <dbReference type="ARBA" id="ARBA00005100"/>
    </source>
</evidence>
<evidence type="ECO:0000256" key="15">
    <source>
        <dbReference type="ARBA" id="ARBA00023239"/>
    </source>
</evidence>
<dbReference type="GO" id="GO:0042732">
    <property type="term" value="P:D-xylose metabolic process"/>
    <property type="evidence" value="ECO:0007669"/>
    <property type="project" value="InterPro"/>
</dbReference>
<evidence type="ECO:0000256" key="10">
    <source>
        <dbReference type="ARBA" id="ARBA00022968"/>
    </source>
</evidence>
<dbReference type="RefSeq" id="WP_317835160.1">
    <property type="nucleotide sequence ID" value="NZ_CP136920.1"/>
</dbReference>
<dbReference type="AlphaFoldDB" id="A0AAQ3LB75"/>
<comment type="similarity">
    <text evidence="5">Belongs to the NAD(P)-dependent epimerase/dehydratase family. UDP-glucuronic acid decarboxylase subfamily.</text>
</comment>
<evidence type="ECO:0000256" key="5">
    <source>
        <dbReference type="ARBA" id="ARBA00007505"/>
    </source>
</evidence>
<organism evidence="17 18">
    <name type="scientific">Rubellicoccus peritrichatus</name>
    <dbReference type="NCBI Taxonomy" id="3080537"/>
    <lineage>
        <taxon>Bacteria</taxon>
        <taxon>Pseudomonadati</taxon>
        <taxon>Verrucomicrobiota</taxon>
        <taxon>Opitutia</taxon>
        <taxon>Puniceicoccales</taxon>
        <taxon>Cerasicoccaceae</taxon>
        <taxon>Rubellicoccus</taxon>
    </lineage>
</organism>
<keyword evidence="11" id="KW-1133">Transmembrane helix</keyword>
<keyword evidence="10" id="KW-0735">Signal-anchor</keyword>